<dbReference type="PATRIC" id="fig|294699.3.peg.2595"/>
<protein>
    <submittedName>
        <fullName evidence="1">YqzH-like family protein</fullName>
    </submittedName>
</protein>
<evidence type="ECO:0000313" key="2">
    <source>
        <dbReference type="Proteomes" id="UP000076865"/>
    </source>
</evidence>
<dbReference type="InterPro" id="IPR025546">
    <property type="entry name" value="YqzH"/>
</dbReference>
<dbReference type="Proteomes" id="UP000076865">
    <property type="component" value="Chromosome"/>
</dbReference>
<proteinExistence type="predicted"/>
<organism evidence="1 2">
    <name type="scientific">Anoxybacteroides amylolyticum</name>
    <dbReference type="NCBI Taxonomy" id="294699"/>
    <lineage>
        <taxon>Bacteria</taxon>
        <taxon>Bacillati</taxon>
        <taxon>Bacillota</taxon>
        <taxon>Bacilli</taxon>
        <taxon>Bacillales</taxon>
        <taxon>Anoxybacillaceae</taxon>
        <taxon>Anoxybacteroides</taxon>
    </lineage>
</organism>
<dbReference type="EMBL" id="CP015438">
    <property type="protein sequence ID" value="ANB59548.1"/>
    <property type="molecule type" value="Genomic_DNA"/>
</dbReference>
<dbReference type="Pfam" id="PF14164">
    <property type="entry name" value="YqzH"/>
    <property type="match status" value="1"/>
</dbReference>
<dbReference type="KEGG" id="aamy:GFC30_2524"/>
<keyword evidence="2" id="KW-1185">Reference proteome</keyword>
<gene>
    <name evidence="1" type="ORF">GFC30_2524</name>
</gene>
<evidence type="ECO:0000313" key="1">
    <source>
        <dbReference type="EMBL" id="ANB59548.1"/>
    </source>
</evidence>
<reference evidence="1 2" key="1">
    <citation type="journal article" date="2006" name="Syst. Appl. Microbiol.">
        <title>Anoxybacillus amylolyticus sp. nov., a thermophilic amylase producing bacterium isolated from Mount Rittmann (Antarctica).</title>
        <authorList>
            <person name="Poli A."/>
            <person name="Esposito E."/>
            <person name="Lama L."/>
            <person name="Orlando P."/>
            <person name="Nicolaus G."/>
            <person name="de Appolonia F."/>
            <person name="Gambacorta A."/>
            <person name="Nicolaus B."/>
        </authorList>
    </citation>
    <scope>NUCLEOTIDE SEQUENCE [LARGE SCALE GENOMIC DNA]</scope>
    <source>
        <strain evidence="1 2">DSM 15939</strain>
    </source>
</reference>
<name>A0A167T6Z1_9BACL</name>
<sequence>MDEKWLKKFVQNCLRQYGRDTEAFPLTDSEWADLYQNIMRENETHPEMDVYEIVHDVVYEYMTK</sequence>
<dbReference type="AlphaFoldDB" id="A0A167T6Z1"/>
<accession>A0A167T6Z1</accession>